<dbReference type="SMART" id="SM00131">
    <property type="entry name" value="KU"/>
    <property type="match status" value="1"/>
</dbReference>
<dbReference type="Gene3D" id="4.10.410.10">
    <property type="entry name" value="Pancreatic trypsin inhibitor Kunitz domain"/>
    <property type="match status" value="1"/>
</dbReference>
<sequence length="98" mass="11095">MRSTSLILLSAVVALYLLGVFTTVESCKGKPATPQCEGPLDGGNKRIRRCKKNYNKAMWHFNVVTNNCTQFKYKGCAGNNNRWCSKLICETCRVRLFK</sequence>
<dbReference type="Pfam" id="PF00014">
    <property type="entry name" value="Kunitz_BPTI"/>
    <property type="match status" value="1"/>
</dbReference>
<evidence type="ECO:0000313" key="3">
    <source>
        <dbReference type="Proteomes" id="UP001652661"/>
    </source>
</evidence>
<feature type="signal peptide" evidence="1">
    <location>
        <begin position="1"/>
        <end position="26"/>
    </location>
</feature>
<keyword evidence="1" id="KW-0732">Signal</keyword>
<dbReference type="RefSeq" id="XP_017028001.1">
    <property type="nucleotide sequence ID" value="XM_017172512.1"/>
</dbReference>
<proteinExistence type="predicted"/>
<organism evidence="3 4">
    <name type="scientific">Drosophila kikkawai</name>
    <name type="common">Fruit fly</name>
    <dbReference type="NCBI Taxonomy" id="30033"/>
    <lineage>
        <taxon>Eukaryota</taxon>
        <taxon>Metazoa</taxon>
        <taxon>Ecdysozoa</taxon>
        <taxon>Arthropoda</taxon>
        <taxon>Hexapoda</taxon>
        <taxon>Insecta</taxon>
        <taxon>Pterygota</taxon>
        <taxon>Neoptera</taxon>
        <taxon>Endopterygota</taxon>
        <taxon>Diptera</taxon>
        <taxon>Brachycera</taxon>
        <taxon>Muscomorpha</taxon>
        <taxon>Ephydroidea</taxon>
        <taxon>Drosophilidae</taxon>
        <taxon>Drosophila</taxon>
        <taxon>Sophophora</taxon>
    </lineage>
</organism>
<dbReference type="SUPFAM" id="SSF57362">
    <property type="entry name" value="BPTI-like"/>
    <property type="match status" value="1"/>
</dbReference>
<dbReference type="GO" id="GO:0004867">
    <property type="term" value="F:serine-type endopeptidase inhibitor activity"/>
    <property type="evidence" value="ECO:0007669"/>
    <property type="project" value="UniProtKB-KW"/>
</dbReference>
<gene>
    <name evidence="4" type="primary">LOC108078592</name>
</gene>
<protein>
    <submittedName>
        <fullName evidence="4">Male accessory gland serine protease inhibitor-like</fullName>
    </submittedName>
</protein>
<feature type="domain" description="BPTI/Kunitz inhibitor" evidence="2">
    <location>
        <begin position="36"/>
        <end position="90"/>
    </location>
</feature>
<evidence type="ECO:0000256" key="1">
    <source>
        <dbReference type="SAM" id="SignalP"/>
    </source>
</evidence>
<dbReference type="AlphaFoldDB" id="A0A6P4IYF8"/>
<keyword evidence="4" id="KW-0646">Protease inhibitor</keyword>
<dbReference type="Proteomes" id="UP001652661">
    <property type="component" value="Chromosome 3L"/>
</dbReference>
<keyword evidence="4" id="KW-0722">Serine protease inhibitor</keyword>
<dbReference type="PROSITE" id="PS50279">
    <property type="entry name" value="BPTI_KUNITZ_2"/>
    <property type="match status" value="1"/>
</dbReference>
<name>A0A6P4IYF8_DROKI</name>
<dbReference type="OrthoDB" id="4473401at2759"/>
<feature type="chain" id="PRO_5028162110" evidence="1">
    <location>
        <begin position="27"/>
        <end position="98"/>
    </location>
</feature>
<evidence type="ECO:0000259" key="2">
    <source>
        <dbReference type="PROSITE" id="PS50279"/>
    </source>
</evidence>
<dbReference type="GeneID" id="108078592"/>
<dbReference type="InterPro" id="IPR036880">
    <property type="entry name" value="Kunitz_BPTI_sf"/>
</dbReference>
<keyword evidence="3" id="KW-1185">Reference proteome</keyword>
<evidence type="ECO:0000313" key="4">
    <source>
        <dbReference type="RefSeq" id="XP_017028001.1"/>
    </source>
</evidence>
<dbReference type="InterPro" id="IPR002223">
    <property type="entry name" value="Kunitz_BPTI"/>
</dbReference>
<reference evidence="4" key="1">
    <citation type="submission" date="2025-08" db="UniProtKB">
        <authorList>
            <consortium name="RefSeq"/>
        </authorList>
    </citation>
    <scope>IDENTIFICATION</scope>
    <source>
        <strain evidence="4">14028-0561.14</strain>
        <tissue evidence="4">Whole fly</tissue>
    </source>
</reference>
<accession>A0A6P4IYF8</accession>